<dbReference type="PROSITE" id="PS50234">
    <property type="entry name" value="VWFA"/>
    <property type="match status" value="1"/>
</dbReference>
<accession>A0A0L0GFU8</accession>
<organism evidence="3 4">
    <name type="scientific">Sphaeroforma arctica JP610</name>
    <dbReference type="NCBI Taxonomy" id="667725"/>
    <lineage>
        <taxon>Eukaryota</taxon>
        <taxon>Ichthyosporea</taxon>
        <taxon>Ichthyophonida</taxon>
        <taxon>Sphaeroforma</taxon>
    </lineage>
</organism>
<evidence type="ECO:0008006" key="5">
    <source>
        <dbReference type="Google" id="ProtNLM"/>
    </source>
</evidence>
<evidence type="ECO:0000313" key="4">
    <source>
        <dbReference type="Proteomes" id="UP000054560"/>
    </source>
</evidence>
<protein>
    <recommendedName>
        <fullName evidence="5">U-box domain-containing protein</fullName>
    </recommendedName>
</protein>
<feature type="domain" description="U-box" evidence="2">
    <location>
        <begin position="5"/>
        <end position="78"/>
    </location>
</feature>
<dbReference type="GeneID" id="25900662"/>
<dbReference type="RefSeq" id="XP_014161626.1">
    <property type="nucleotide sequence ID" value="XM_014306151.1"/>
</dbReference>
<dbReference type="EMBL" id="KQ241600">
    <property type="protein sequence ID" value="KNC87724.1"/>
    <property type="molecule type" value="Genomic_DNA"/>
</dbReference>
<dbReference type="CDD" id="cd16655">
    <property type="entry name" value="RING-Ubox_WDSUB1-like"/>
    <property type="match status" value="1"/>
</dbReference>
<dbReference type="OrthoDB" id="299997at2759"/>
<evidence type="ECO:0000259" key="2">
    <source>
        <dbReference type="PROSITE" id="PS51698"/>
    </source>
</evidence>
<dbReference type="PANTHER" id="PTHR10579">
    <property type="entry name" value="CALCIUM-ACTIVATED CHLORIDE CHANNEL REGULATOR"/>
    <property type="match status" value="1"/>
</dbReference>
<reference evidence="3 4" key="1">
    <citation type="submission" date="2011-02" db="EMBL/GenBank/DDBJ databases">
        <title>The Genome Sequence of Sphaeroforma arctica JP610.</title>
        <authorList>
            <consortium name="The Broad Institute Genome Sequencing Platform"/>
            <person name="Russ C."/>
            <person name="Cuomo C."/>
            <person name="Young S.K."/>
            <person name="Zeng Q."/>
            <person name="Gargeya S."/>
            <person name="Alvarado L."/>
            <person name="Berlin A."/>
            <person name="Chapman S.B."/>
            <person name="Chen Z."/>
            <person name="Freedman E."/>
            <person name="Gellesch M."/>
            <person name="Goldberg J."/>
            <person name="Griggs A."/>
            <person name="Gujja S."/>
            <person name="Heilman E."/>
            <person name="Heiman D."/>
            <person name="Howarth C."/>
            <person name="Mehta T."/>
            <person name="Neiman D."/>
            <person name="Pearson M."/>
            <person name="Roberts A."/>
            <person name="Saif S."/>
            <person name="Shea T."/>
            <person name="Shenoy N."/>
            <person name="Sisk P."/>
            <person name="Stolte C."/>
            <person name="Sykes S."/>
            <person name="White J."/>
            <person name="Yandava C."/>
            <person name="Burger G."/>
            <person name="Gray M.W."/>
            <person name="Holland P.W.H."/>
            <person name="King N."/>
            <person name="Lang F.B.F."/>
            <person name="Roger A.J."/>
            <person name="Ruiz-Trillo I."/>
            <person name="Haas B."/>
            <person name="Nusbaum C."/>
            <person name="Birren B."/>
        </authorList>
    </citation>
    <scope>NUCLEOTIDE SEQUENCE [LARGE SCALE GENOMIC DNA]</scope>
    <source>
        <strain evidence="3 4">JP610</strain>
    </source>
</reference>
<proteinExistence type="predicted"/>
<dbReference type="Gene3D" id="3.30.40.10">
    <property type="entry name" value="Zinc/RING finger domain, C3HC4 (zinc finger)"/>
    <property type="match status" value="1"/>
</dbReference>
<dbReference type="Pfam" id="PF04564">
    <property type="entry name" value="U-box"/>
    <property type="match status" value="1"/>
</dbReference>
<gene>
    <name evidence="3" type="ORF">SARC_00158</name>
</gene>
<dbReference type="InterPro" id="IPR003613">
    <property type="entry name" value="Ubox_domain"/>
</dbReference>
<dbReference type="PROSITE" id="PS51698">
    <property type="entry name" value="U_BOX"/>
    <property type="match status" value="1"/>
</dbReference>
<dbReference type="GO" id="GO:0004842">
    <property type="term" value="F:ubiquitin-protein transferase activity"/>
    <property type="evidence" value="ECO:0007669"/>
    <property type="project" value="InterPro"/>
</dbReference>
<name>A0A0L0GFU8_9EUKA</name>
<dbReference type="InterPro" id="IPR013083">
    <property type="entry name" value="Znf_RING/FYVE/PHD"/>
</dbReference>
<dbReference type="InterPro" id="IPR002035">
    <property type="entry name" value="VWF_A"/>
</dbReference>
<dbReference type="GO" id="GO:0016567">
    <property type="term" value="P:protein ubiquitination"/>
    <property type="evidence" value="ECO:0007669"/>
    <property type="project" value="InterPro"/>
</dbReference>
<dbReference type="SMART" id="SM00504">
    <property type="entry name" value="Ubox"/>
    <property type="match status" value="1"/>
</dbReference>
<dbReference type="STRING" id="667725.A0A0L0GFU8"/>
<evidence type="ECO:0000259" key="1">
    <source>
        <dbReference type="PROSITE" id="PS50234"/>
    </source>
</evidence>
<keyword evidence="4" id="KW-1185">Reference proteome</keyword>
<dbReference type="InterPro" id="IPR036465">
    <property type="entry name" value="vWFA_dom_sf"/>
</dbReference>
<dbReference type="InterPro" id="IPR051266">
    <property type="entry name" value="CLCR"/>
</dbReference>
<dbReference type="Gene3D" id="3.40.50.410">
    <property type="entry name" value="von Willebrand factor, type A domain"/>
    <property type="match status" value="1"/>
</dbReference>
<dbReference type="SMART" id="SM00327">
    <property type="entry name" value="VWA"/>
    <property type="match status" value="1"/>
</dbReference>
<dbReference type="PANTHER" id="PTHR10579:SF43">
    <property type="entry name" value="ZINC FINGER (C3HC4-TYPE RING FINGER) FAMILY PROTEIN"/>
    <property type="match status" value="1"/>
</dbReference>
<dbReference type="AlphaFoldDB" id="A0A0L0GFU8"/>
<feature type="domain" description="VWFA" evidence="1">
    <location>
        <begin position="140"/>
        <end position="327"/>
    </location>
</feature>
<dbReference type="Pfam" id="PF13519">
    <property type="entry name" value="VWA_2"/>
    <property type="match status" value="1"/>
</dbReference>
<sequence length="346" mass="37362">MSATDKMEGITCPITHAIMADPVVDPEGNCYDRAAIEQWLESHGVSPITRTPMTIANLVPNRNIGINSKLYQDAIVEALNMRTHPVVWPQLYDVREFILHSTSFNEVSTENETDGMMMDVAVHINTPNPTAQQMAVMPVDVVCVVDVSGSMAATSEVLTERGPTETHGLTLLDLVKHAITTIIYSLSADSRLAIVSFSTNAHCVLPLTVMDTEGTELALTKVGHMNAAGGTNLWAGLDSSIHLVLTRADITRCASIMLLTEDFTLNHKYLSDPAIPLGCQINTFGFGYNVQSGLLRDLAEAGTGTYSFIPDSGMCGTVFINTLAKTMSTLAINCQLTVEVNRDIGT</sequence>
<dbReference type="Proteomes" id="UP000054560">
    <property type="component" value="Unassembled WGS sequence"/>
</dbReference>
<dbReference type="eggNOG" id="ENOG502REND">
    <property type="taxonomic scope" value="Eukaryota"/>
</dbReference>
<dbReference type="SUPFAM" id="SSF57850">
    <property type="entry name" value="RING/U-box"/>
    <property type="match status" value="1"/>
</dbReference>
<evidence type="ECO:0000313" key="3">
    <source>
        <dbReference type="EMBL" id="KNC87724.1"/>
    </source>
</evidence>
<dbReference type="SUPFAM" id="SSF53300">
    <property type="entry name" value="vWA-like"/>
    <property type="match status" value="1"/>
</dbReference>